<sequence>MDRWSLPEALEIGGRQYAINADFRDVLEVIRWLNNPDEDERVRYFVSLKLFFEDWDSIPQKDQEEAARQMMIFIAGGVEDTGPSGPRLIDWEQDQGMIVADVNKVAGCEIRALPFVHWWTFLAWFGAIGEGQLSTVVSIRDKRRRGKKLEGWERDYYQQHKAEVDLRPRYTAEELAEQERLKKLLGE</sequence>
<reference evidence="1 2" key="1">
    <citation type="submission" date="2019-03" db="EMBL/GenBank/DDBJ databases">
        <title>Genomic Encyclopedia of Type Strains, Phase IV (KMG-IV): sequencing the most valuable type-strain genomes for metagenomic binning, comparative biology and taxonomic classification.</title>
        <authorList>
            <person name="Goeker M."/>
        </authorList>
    </citation>
    <scope>NUCLEOTIDE SEQUENCE [LARGE SCALE GENOMIC DNA]</scope>
    <source>
        <strain evidence="1 2">DSM 100451</strain>
    </source>
</reference>
<comment type="caution">
    <text evidence="1">The sequence shown here is derived from an EMBL/GenBank/DDBJ whole genome shotgun (WGS) entry which is preliminary data.</text>
</comment>
<dbReference type="AlphaFoldDB" id="A0A4R1QTM0"/>
<dbReference type="EMBL" id="SLUM01000013">
    <property type="protein sequence ID" value="TCL56443.1"/>
    <property type="molecule type" value="Genomic_DNA"/>
</dbReference>
<evidence type="ECO:0000313" key="1">
    <source>
        <dbReference type="EMBL" id="TCL56443.1"/>
    </source>
</evidence>
<organism evidence="1 2">
    <name type="scientific">Allofournierella massiliensis</name>
    <dbReference type="NCBI Taxonomy" id="1650663"/>
    <lineage>
        <taxon>Bacteria</taxon>
        <taxon>Bacillati</taxon>
        <taxon>Bacillota</taxon>
        <taxon>Clostridia</taxon>
        <taxon>Eubacteriales</taxon>
        <taxon>Oscillospiraceae</taxon>
        <taxon>Allofournierella</taxon>
    </lineage>
</organism>
<accession>A0A4R1QTM0</accession>
<gene>
    <name evidence="1" type="ORF">EDD77_113109</name>
</gene>
<dbReference type="Proteomes" id="UP000295184">
    <property type="component" value="Unassembled WGS sequence"/>
</dbReference>
<evidence type="ECO:0000313" key="2">
    <source>
        <dbReference type="Proteomes" id="UP000295184"/>
    </source>
</evidence>
<dbReference type="InterPro" id="IPR009660">
    <property type="entry name" value="Phage_A500_Gp15"/>
</dbReference>
<dbReference type="OrthoDB" id="1758052at2"/>
<name>A0A4R1QTM0_9FIRM</name>
<dbReference type="RefSeq" id="WP_058965664.1">
    <property type="nucleotide sequence ID" value="NZ_CABKVM010000018.1"/>
</dbReference>
<dbReference type="Pfam" id="PF06854">
    <property type="entry name" value="Phage_Gp15"/>
    <property type="match status" value="1"/>
</dbReference>
<proteinExistence type="predicted"/>
<dbReference type="STRING" id="1650663.GCA_001486665_02628"/>
<protein>
    <submittedName>
        <fullName evidence="1">Bacteriophage Gp15 protein</fullName>
    </submittedName>
</protein>